<dbReference type="InterPro" id="IPR001227">
    <property type="entry name" value="Ac_transferase_dom_sf"/>
</dbReference>
<proteinExistence type="predicted"/>
<accession>S8FTD4</accession>
<evidence type="ECO:0000256" key="2">
    <source>
        <dbReference type="ARBA" id="ARBA00022553"/>
    </source>
</evidence>
<dbReference type="PANTHER" id="PTHR43775:SF37">
    <property type="entry name" value="SI:DKEY-61P9.11"/>
    <property type="match status" value="1"/>
</dbReference>
<dbReference type="Gene3D" id="3.40.366.10">
    <property type="entry name" value="Malonyl-Coenzyme A Acyl Carrier Protein, domain 2"/>
    <property type="match status" value="1"/>
</dbReference>
<dbReference type="EMBL" id="KE504142">
    <property type="protein sequence ID" value="EPT01445.1"/>
    <property type="molecule type" value="Genomic_DNA"/>
</dbReference>
<dbReference type="InterPro" id="IPR016035">
    <property type="entry name" value="Acyl_Trfase/lysoPLipase"/>
</dbReference>
<dbReference type="AlphaFoldDB" id="S8FTD4"/>
<dbReference type="GO" id="GO:0004312">
    <property type="term" value="F:fatty acid synthase activity"/>
    <property type="evidence" value="ECO:0007669"/>
    <property type="project" value="TreeGrafter"/>
</dbReference>
<dbReference type="InParanoid" id="S8FTD4"/>
<evidence type="ECO:0000313" key="4">
    <source>
        <dbReference type="Proteomes" id="UP000015241"/>
    </source>
</evidence>
<dbReference type="InterPro" id="IPR050091">
    <property type="entry name" value="PKS_NRPS_Biosynth_Enz"/>
</dbReference>
<dbReference type="GO" id="GO:0006633">
    <property type="term" value="P:fatty acid biosynthetic process"/>
    <property type="evidence" value="ECO:0007669"/>
    <property type="project" value="TreeGrafter"/>
</dbReference>
<protein>
    <recommendedName>
        <fullName evidence="5">Malonyl-CoA:ACP transacylase (MAT) domain-containing protein</fullName>
    </recommendedName>
</protein>
<keyword evidence="2" id="KW-0597">Phosphoprotein</keyword>
<keyword evidence="1" id="KW-0596">Phosphopantetheine</keyword>
<dbReference type="PANTHER" id="PTHR43775">
    <property type="entry name" value="FATTY ACID SYNTHASE"/>
    <property type="match status" value="1"/>
</dbReference>
<evidence type="ECO:0000256" key="1">
    <source>
        <dbReference type="ARBA" id="ARBA00022450"/>
    </source>
</evidence>
<evidence type="ECO:0000313" key="3">
    <source>
        <dbReference type="EMBL" id="EPT01445.1"/>
    </source>
</evidence>
<sequence>MEPILDGLLNLGRAVAISCPTIPVVSTVHALVVEAGDPSVFSDEYFAHHARHPVLFRDSINALATRDAELVSEGVWLEIGPHAMILPLLKIHSAVSKECLQVSSLRRGEIDGEIICQTVAHLHCAGVDIRWKDVYKELPVQGVPIASKR</sequence>
<dbReference type="Proteomes" id="UP000015241">
    <property type="component" value="Unassembled WGS sequence"/>
</dbReference>
<keyword evidence="4" id="KW-1185">Reference proteome</keyword>
<organism evidence="3 4">
    <name type="scientific">Fomitopsis schrenkii</name>
    <name type="common">Brown rot fungus</name>
    <dbReference type="NCBI Taxonomy" id="2126942"/>
    <lineage>
        <taxon>Eukaryota</taxon>
        <taxon>Fungi</taxon>
        <taxon>Dikarya</taxon>
        <taxon>Basidiomycota</taxon>
        <taxon>Agaricomycotina</taxon>
        <taxon>Agaricomycetes</taxon>
        <taxon>Polyporales</taxon>
        <taxon>Fomitopsis</taxon>
    </lineage>
</organism>
<reference evidence="3 4" key="1">
    <citation type="journal article" date="2012" name="Science">
        <title>The Paleozoic origin of enzymatic lignin decomposition reconstructed from 31 fungal genomes.</title>
        <authorList>
            <person name="Floudas D."/>
            <person name="Binder M."/>
            <person name="Riley R."/>
            <person name="Barry K."/>
            <person name="Blanchette R.A."/>
            <person name="Henrissat B."/>
            <person name="Martinez A.T."/>
            <person name="Otillar R."/>
            <person name="Spatafora J.W."/>
            <person name="Yadav J.S."/>
            <person name="Aerts A."/>
            <person name="Benoit I."/>
            <person name="Boyd A."/>
            <person name="Carlson A."/>
            <person name="Copeland A."/>
            <person name="Coutinho P.M."/>
            <person name="de Vries R.P."/>
            <person name="Ferreira P."/>
            <person name="Findley K."/>
            <person name="Foster B."/>
            <person name="Gaskell J."/>
            <person name="Glotzer D."/>
            <person name="Gorecki P."/>
            <person name="Heitman J."/>
            <person name="Hesse C."/>
            <person name="Hori C."/>
            <person name="Igarashi K."/>
            <person name="Jurgens J.A."/>
            <person name="Kallen N."/>
            <person name="Kersten P."/>
            <person name="Kohler A."/>
            <person name="Kuees U."/>
            <person name="Kumar T.K.A."/>
            <person name="Kuo A."/>
            <person name="LaButti K."/>
            <person name="Larrondo L.F."/>
            <person name="Lindquist E."/>
            <person name="Ling A."/>
            <person name="Lombard V."/>
            <person name="Lucas S."/>
            <person name="Lundell T."/>
            <person name="Martin R."/>
            <person name="McLaughlin D.J."/>
            <person name="Morgenstern I."/>
            <person name="Morin E."/>
            <person name="Murat C."/>
            <person name="Nagy L.G."/>
            <person name="Nolan M."/>
            <person name="Ohm R.A."/>
            <person name="Patyshakuliyeva A."/>
            <person name="Rokas A."/>
            <person name="Ruiz-Duenas F.J."/>
            <person name="Sabat G."/>
            <person name="Salamov A."/>
            <person name="Samejima M."/>
            <person name="Schmutz J."/>
            <person name="Slot J.C."/>
            <person name="St John F."/>
            <person name="Stenlid J."/>
            <person name="Sun H."/>
            <person name="Sun S."/>
            <person name="Syed K."/>
            <person name="Tsang A."/>
            <person name="Wiebenga A."/>
            <person name="Young D."/>
            <person name="Pisabarro A."/>
            <person name="Eastwood D.C."/>
            <person name="Martin F."/>
            <person name="Cullen D."/>
            <person name="Grigoriev I.V."/>
            <person name="Hibbett D.S."/>
        </authorList>
    </citation>
    <scope>NUCLEOTIDE SEQUENCE</scope>
    <source>
        <strain evidence="4">FP-58527</strain>
    </source>
</reference>
<name>S8FTD4_FOMSC</name>
<gene>
    <name evidence="3" type="ORF">FOMPIDRAFT_1120374</name>
</gene>
<dbReference type="HOGENOM" id="CLU_1759265_0_0_1"/>
<dbReference type="SUPFAM" id="SSF52151">
    <property type="entry name" value="FabD/lysophospholipase-like"/>
    <property type="match status" value="1"/>
</dbReference>
<evidence type="ECO:0008006" key="5">
    <source>
        <dbReference type="Google" id="ProtNLM"/>
    </source>
</evidence>